<evidence type="ECO:0000313" key="2">
    <source>
        <dbReference type="Proteomes" id="UP000285123"/>
    </source>
</evidence>
<sequence length="456" mass="48623">MSIISNRGAVCGAIAAAVLCTTGPVGAHTLYEGGDTVLAFDFEAAAGIFNSQNAYAQVLRTEDASPTWLEGYAKYGLSAVHTLDGAGSVYGAFNLLSSATRGDGDAAGFTTGKEEDTQIEDAYIGWRSGDLVPWLGENGIDLSFGSQSFIIGDGFLINGDSLNFGEGFKPLADADIAPSGLSRGGAYWLAARKAFDETAILRLGGETGVHVDGFWLDSDNQAQAGMELAGVNLEYRDATYGTVGLTYIEGLDVDDEAARFLGYQHRDGQETLAIRANGSLGVENLFVSGEYVDQDNGDAYVGDGNDHAWYGEAGWTFAALPWSPKLTYRYSSFSDGFDPLFFGFNRGYGTWFQGEVAANYAGPFNSDTDVHHIGLTLTPAPTVQLGALFFEFDDAGNGYLNGNEVDLYAQWVVNDHLVLSPLVGFYTPEYSAAEGGTQIGGDDTNMYSQLIAIINF</sequence>
<name>A0A423PUS0_9GAMM</name>
<dbReference type="RefSeq" id="WP_245968465.1">
    <property type="nucleotide sequence ID" value="NZ_AYKF01000081.1"/>
</dbReference>
<evidence type="ECO:0000313" key="1">
    <source>
        <dbReference type="EMBL" id="ROO29356.1"/>
    </source>
</evidence>
<comment type="caution">
    <text evidence="1">The sequence shown here is derived from an EMBL/GenBank/DDBJ whole genome shotgun (WGS) entry which is preliminary data.</text>
</comment>
<dbReference type="EMBL" id="AYKF01000081">
    <property type="protein sequence ID" value="ROO29356.1"/>
    <property type="molecule type" value="Genomic_DNA"/>
</dbReference>
<organism evidence="1 2">
    <name type="scientific">Salinisphaera orenii YIM 95161</name>
    <dbReference type="NCBI Taxonomy" id="1051139"/>
    <lineage>
        <taxon>Bacteria</taxon>
        <taxon>Pseudomonadati</taxon>
        <taxon>Pseudomonadota</taxon>
        <taxon>Gammaproteobacteria</taxon>
        <taxon>Salinisphaerales</taxon>
        <taxon>Salinisphaeraceae</taxon>
        <taxon>Salinisphaera</taxon>
    </lineage>
</organism>
<protein>
    <recommendedName>
        <fullName evidence="3">Alginate export domain-containing protein</fullName>
    </recommendedName>
</protein>
<evidence type="ECO:0008006" key="3">
    <source>
        <dbReference type="Google" id="ProtNLM"/>
    </source>
</evidence>
<gene>
    <name evidence="1" type="ORF">SAHL_09280</name>
</gene>
<accession>A0A423PUS0</accession>
<dbReference type="AlphaFoldDB" id="A0A423PUS0"/>
<proteinExistence type="predicted"/>
<dbReference type="Proteomes" id="UP000285123">
    <property type="component" value="Unassembled WGS sequence"/>
</dbReference>
<reference evidence="1 2" key="1">
    <citation type="submission" date="2013-10" db="EMBL/GenBank/DDBJ databases">
        <title>Salinisphaera halophila YIM 95161 Genome Sequencing.</title>
        <authorList>
            <person name="Lai Q."/>
            <person name="Li C."/>
            <person name="Shao Z."/>
        </authorList>
    </citation>
    <scope>NUCLEOTIDE SEQUENCE [LARGE SCALE GENOMIC DNA]</scope>
    <source>
        <strain evidence="1 2">YIM 95161</strain>
    </source>
</reference>